<keyword evidence="4" id="KW-1185">Reference proteome</keyword>
<proteinExistence type="predicted"/>
<sequence>MKRITTFSTFALLTMLSFASCKKDNDTIPPASDELVPLSIEFDNIVGGQNLQLNTGSYKNAAGEFFSVNILQYFISNISLKKADGTVYTIPQDSSYFLIRESDPATRFAKVKVPEGEYTSLTFVLGVDSLRHTMDLSQRKGVLDPAGGMEDGMYWGWTMGYIFFKLEGTSPSAPVDPAGIRKFRYHIGGYGSPSFNNIKTITIDLNAGGIAKARKGREANIHLMVDISKFFTGTETISIEQWPMVMLHEYSIKMADNYASMFRHDHTEN</sequence>
<feature type="domain" description="Copper-binding protein MbnP-like" evidence="2">
    <location>
        <begin position="37"/>
        <end position="241"/>
    </location>
</feature>
<keyword evidence="1" id="KW-0732">Signal</keyword>
<dbReference type="InterPro" id="IPR046863">
    <property type="entry name" value="MbnP-like_dom"/>
</dbReference>
<evidence type="ECO:0000313" key="4">
    <source>
        <dbReference type="Proteomes" id="UP000321436"/>
    </source>
</evidence>
<protein>
    <recommendedName>
        <fullName evidence="2">Copper-binding protein MbnP-like domain-containing protein</fullName>
    </recommendedName>
</protein>
<dbReference type="OrthoDB" id="1422031at2"/>
<evidence type="ECO:0000256" key="1">
    <source>
        <dbReference type="SAM" id="SignalP"/>
    </source>
</evidence>
<dbReference type="RefSeq" id="WP_146867132.1">
    <property type="nucleotide sequence ID" value="NZ_BKAU01000007.1"/>
</dbReference>
<dbReference type="PROSITE" id="PS51257">
    <property type="entry name" value="PROKAR_LIPOPROTEIN"/>
    <property type="match status" value="1"/>
</dbReference>
<gene>
    <name evidence="3" type="ORF">CCY01nite_47660</name>
</gene>
<comment type="caution">
    <text evidence="3">The sequence shown here is derived from an EMBL/GenBank/DDBJ whole genome shotgun (WGS) entry which is preliminary data.</text>
</comment>
<evidence type="ECO:0000313" key="3">
    <source>
        <dbReference type="EMBL" id="GEP98506.1"/>
    </source>
</evidence>
<accession>A0A512RS38</accession>
<evidence type="ECO:0000259" key="2">
    <source>
        <dbReference type="Pfam" id="PF20243"/>
    </source>
</evidence>
<organism evidence="3 4">
    <name type="scientific">Chitinophaga cymbidii</name>
    <dbReference type="NCBI Taxonomy" id="1096750"/>
    <lineage>
        <taxon>Bacteria</taxon>
        <taxon>Pseudomonadati</taxon>
        <taxon>Bacteroidota</taxon>
        <taxon>Chitinophagia</taxon>
        <taxon>Chitinophagales</taxon>
        <taxon>Chitinophagaceae</taxon>
        <taxon>Chitinophaga</taxon>
    </lineage>
</organism>
<dbReference type="Pfam" id="PF20243">
    <property type="entry name" value="MbnP"/>
    <property type="match status" value="1"/>
</dbReference>
<dbReference type="Proteomes" id="UP000321436">
    <property type="component" value="Unassembled WGS sequence"/>
</dbReference>
<reference evidence="3 4" key="1">
    <citation type="submission" date="2019-07" db="EMBL/GenBank/DDBJ databases">
        <title>Whole genome shotgun sequence of Chitinophaga cymbidii NBRC 109752.</title>
        <authorList>
            <person name="Hosoyama A."/>
            <person name="Uohara A."/>
            <person name="Ohji S."/>
            <person name="Ichikawa N."/>
        </authorList>
    </citation>
    <scope>NUCLEOTIDE SEQUENCE [LARGE SCALE GENOMIC DNA]</scope>
    <source>
        <strain evidence="3 4">NBRC 109752</strain>
    </source>
</reference>
<dbReference type="EMBL" id="BKAU01000007">
    <property type="protein sequence ID" value="GEP98506.1"/>
    <property type="molecule type" value="Genomic_DNA"/>
</dbReference>
<name>A0A512RS38_9BACT</name>
<feature type="signal peptide" evidence="1">
    <location>
        <begin position="1"/>
        <end position="19"/>
    </location>
</feature>
<feature type="chain" id="PRO_5021926700" description="Copper-binding protein MbnP-like domain-containing protein" evidence="1">
    <location>
        <begin position="20"/>
        <end position="269"/>
    </location>
</feature>
<dbReference type="AlphaFoldDB" id="A0A512RS38"/>